<protein>
    <submittedName>
        <fullName evidence="6">Fumarate reductase subunit FrdD</fullName>
        <ecNumber evidence="6">1.3.5.4</ecNumber>
    </submittedName>
</protein>
<feature type="transmembrane region" description="Helical" evidence="5">
    <location>
        <begin position="100"/>
        <end position="120"/>
    </location>
</feature>
<evidence type="ECO:0000256" key="4">
    <source>
        <dbReference type="ARBA" id="ARBA00023136"/>
    </source>
</evidence>
<reference evidence="6 7" key="1">
    <citation type="submission" date="2021-05" db="EMBL/GenBank/DDBJ databases">
        <title>Draft Whole Genome Sequencing Of Biosensor Chromobacterium violaceum Strain CV026 Reveals A Regulatory RNA In Chromobacterium violaceum Phenotype Regulatory Network.</title>
        <authorList>
            <person name="Hong K.W."/>
            <person name="Chan K.G."/>
            <person name="Chang C.-Y."/>
        </authorList>
    </citation>
    <scope>NUCLEOTIDE SEQUENCE [LARGE SCALE GENOMIC DNA]</scope>
    <source>
        <strain evidence="6 7">ATCC 31532</strain>
    </source>
</reference>
<dbReference type="EMBL" id="JAHDTB010000003">
    <property type="protein sequence ID" value="MBW8287023.1"/>
    <property type="molecule type" value="Genomic_DNA"/>
</dbReference>
<evidence type="ECO:0000256" key="1">
    <source>
        <dbReference type="ARBA" id="ARBA00022475"/>
    </source>
</evidence>
<evidence type="ECO:0000256" key="3">
    <source>
        <dbReference type="ARBA" id="ARBA00022989"/>
    </source>
</evidence>
<keyword evidence="7" id="KW-1185">Reference proteome</keyword>
<dbReference type="EC" id="1.3.5.4" evidence="6"/>
<accession>A0ABS7FCH3</accession>
<dbReference type="Proteomes" id="UP000711178">
    <property type="component" value="Unassembled WGS sequence"/>
</dbReference>
<name>A0ABS7FCH3_9NEIS</name>
<keyword evidence="3 5" id="KW-1133">Transmembrane helix</keyword>
<dbReference type="NCBIfam" id="NF003977">
    <property type="entry name" value="PRK05470.1-1"/>
    <property type="match status" value="1"/>
</dbReference>
<dbReference type="Gene3D" id="1.20.1300.10">
    <property type="entry name" value="Fumarate reductase/succinate dehydrogenase, transmembrane subunit"/>
    <property type="match status" value="1"/>
</dbReference>
<dbReference type="Pfam" id="PF02313">
    <property type="entry name" value="Fumarate_red_D"/>
    <property type="match status" value="1"/>
</dbReference>
<keyword evidence="1" id="KW-1003">Cell membrane</keyword>
<evidence type="ECO:0000256" key="2">
    <source>
        <dbReference type="ARBA" id="ARBA00022692"/>
    </source>
</evidence>
<dbReference type="HAMAP" id="MF_00709">
    <property type="entry name" value="Fumarate_red_D"/>
    <property type="match status" value="1"/>
</dbReference>
<sequence>MKNRQLKRSHAPIFWGLFGAGGMLAALFGPMLVWITGFAAPLGWLPAKAASYQGALALAQSLVGKAALWGLVSLLLWHAAHRIYHSLHDIGVHGGPAAKALTYGVAMLGTLLAAGLLLRLGR</sequence>
<dbReference type="CDD" id="cd00547">
    <property type="entry name" value="QFR_TypeD_subunitD"/>
    <property type="match status" value="1"/>
</dbReference>
<keyword evidence="6" id="KW-0560">Oxidoreductase</keyword>
<evidence type="ECO:0000256" key="5">
    <source>
        <dbReference type="SAM" id="Phobius"/>
    </source>
</evidence>
<dbReference type="SUPFAM" id="SSF81343">
    <property type="entry name" value="Fumarate reductase respiratory complex transmembrane subunits"/>
    <property type="match status" value="1"/>
</dbReference>
<dbReference type="RefSeq" id="WP_080770207.1">
    <property type="nucleotide sequence ID" value="NZ_CP142381.1"/>
</dbReference>
<feature type="transmembrane region" description="Helical" evidence="5">
    <location>
        <begin position="55"/>
        <end position="79"/>
    </location>
</feature>
<feature type="transmembrane region" description="Helical" evidence="5">
    <location>
        <begin position="12"/>
        <end position="35"/>
    </location>
</feature>
<organism evidence="6 7">
    <name type="scientific">Chromobacterium subtsugae</name>
    <dbReference type="NCBI Taxonomy" id="251747"/>
    <lineage>
        <taxon>Bacteria</taxon>
        <taxon>Pseudomonadati</taxon>
        <taxon>Pseudomonadota</taxon>
        <taxon>Betaproteobacteria</taxon>
        <taxon>Neisseriales</taxon>
        <taxon>Chromobacteriaceae</taxon>
        <taxon>Chromobacterium</taxon>
    </lineage>
</organism>
<evidence type="ECO:0000313" key="7">
    <source>
        <dbReference type="Proteomes" id="UP000711178"/>
    </source>
</evidence>
<dbReference type="PIRSF" id="PIRSF000179">
    <property type="entry name" value="FrdD"/>
    <property type="match status" value="1"/>
</dbReference>
<proteinExistence type="inferred from homology"/>
<comment type="caution">
    <text evidence="6">The sequence shown here is derived from an EMBL/GenBank/DDBJ whole genome shotgun (WGS) entry which is preliminary data.</text>
</comment>
<dbReference type="InterPro" id="IPR003418">
    <property type="entry name" value="Fumarate_red_D"/>
</dbReference>
<dbReference type="InterPro" id="IPR034804">
    <property type="entry name" value="SQR/QFR_C/D"/>
</dbReference>
<gene>
    <name evidence="6" type="primary">frdD</name>
    <name evidence="6" type="ORF">KIF53_05200</name>
</gene>
<keyword evidence="2 5" id="KW-0812">Transmembrane</keyword>
<dbReference type="GeneID" id="89684990"/>
<dbReference type="GO" id="GO:0016491">
    <property type="term" value="F:oxidoreductase activity"/>
    <property type="evidence" value="ECO:0007669"/>
    <property type="project" value="UniProtKB-KW"/>
</dbReference>
<keyword evidence="4 5" id="KW-0472">Membrane</keyword>
<evidence type="ECO:0000313" key="6">
    <source>
        <dbReference type="EMBL" id="MBW8287023.1"/>
    </source>
</evidence>